<dbReference type="GO" id="GO:0004438">
    <property type="term" value="F:phosphatidylinositol-3-phosphate phosphatase activity"/>
    <property type="evidence" value="ECO:0007669"/>
    <property type="project" value="TreeGrafter"/>
</dbReference>
<dbReference type="InterPro" id="IPR003595">
    <property type="entry name" value="Tyr_Pase_cat"/>
</dbReference>
<dbReference type="GO" id="GO:0106018">
    <property type="term" value="F:phosphatidylinositol-3,5-bisphosphate phosphatase activity"/>
    <property type="evidence" value="ECO:0007669"/>
    <property type="project" value="TreeGrafter"/>
</dbReference>
<sequence>MLKCNLNIVCVYTCCIGYNPYVKVSASALQAVICRCSQPLSGFSTRCEEDEKMLEIISRANPGSPFVYVVDTRPKLNAMANRAAGKGYENEDNYPNIHFQFIGIENIHVMRGSLQKLLEVCELKSPSMSNFLTVLENSGWLRHIKAIMDASVFLAKAVRDDNTSVLVHCSDGWDRTAQVCSLASILLDPFYRTIKGFMVLIEKEWISLGHKFSQRCHHLEFDPKEVSPVFTQFLECIWHLTEQFPCAFEFSEKYLLEIHDHVFSCQFGNFIGNSQKERQELKFWCGMYNRFDKGMHPRQSVLDHLLECMNSKASLKTSETDMEDKLVKQNAPPADSCTLTKDYEDVPEMAELCEMHSEGEGPAHLSNGSVANSDVCIKREIKEEPHGTSILHRDRDSSDSKVLPSTDNSGNGDIIAPQ</sequence>
<dbReference type="PROSITE" id="PS00383">
    <property type="entry name" value="TYR_PHOSPHATASE_1"/>
    <property type="match status" value="1"/>
</dbReference>
<dbReference type="AlphaFoldDB" id="A0AAV7CXL7"/>
<evidence type="ECO:0000256" key="4">
    <source>
        <dbReference type="PIRSR" id="PIRSR630564-2"/>
    </source>
</evidence>
<evidence type="ECO:0000256" key="2">
    <source>
        <dbReference type="ARBA" id="ARBA00023098"/>
    </source>
</evidence>
<evidence type="ECO:0000256" key="1">
    <source>
        <dbReference type="ARBA" id="ARBA00007471"/>
    </source>
</evidence>
<dbReference type="InterPro" id="IPR030564">
    <property type="entry name" value="Myotubularin"/>
</dbReference>
<dbReference type="GO" id="GO:0005635">
    <property type="term" value="C:nuclear envelope"/>
    <property type="evidence" value="ECO:0007669"/>
    <property type="project" value="TreeGrafter"/>
</dbReference>
<dbReference type="Pfam" id="PF06602">
    <property type="entry name" value="Myotub-related"/>
    <property type="match status" value="1"/>
</dbReference>
<comment type="similarity">
    <text evidence="1">Belongs to the protein-tyrosine phosphatase family. Non-receptor class myotubularin subfamily.</text>
</comment>
<feature type="binding site" evidence="4">
    <location>
        <begin position="169"/>
        <end position="175"/>
    </location>
    <ligand>
        <name>substrate</name>
    </ligand>
</feature>
<evidence type="ECO:0000256" key="3">
    <source>
        <dbReference type="PIRSR" id="PIRSR630564-1"/>
    </source>
</evidence>
<dbReference type="PANTHER" id="PTHR10807">
    <property type="entry name" value="MYOTUBULARIN-RELATED"/>
    <property type="match status" value="1"/>
</dbReference>
<dbReference type="PROSITE" id="PS51339">
    <property type="entry name" value="PPASE_MYOTUBULARIN"/>
    <property type="match status" value="1"/>
</dbReference>
<accession>A0AAV7CXL7</accession>
<keyword evidence="2" id="KW-0443">Lipid metabolism</keyword>
<dbReference type="EMBL" id="WNYA01000002">
    <property type="protein sequence ID" value="KAG8589246.1"/>
    <property type="molecule type" value="Genomic_DNA"/>
</dbReference>
<feature type="region of interest" description="Disordered" evidence="5">
    <location>
        <begin position="381"/>
        <end position="418"/>
    </location>
</feature>
<feature type="compositionally biased region" description="Basic and acidic residues" evidence="5">
    <location>
        <begin position="381"/>
        <end position="399"/>
    </location>
</feature>
<evidence type="ECO:0000256" key="5">
    <source>
        <dbReference type="SAM" id="MobiDB-lite"/>
    </source>
</evidence>
<proteinExistence type="inferred from homology"/>
<dbReference type="GO" id="GO:0046856">
    <property type="term" value="P:phosphatidylinositol dephosphorylation"/>
    <property type="evidence" value="ECO:0007669"/>
    <property type="project" value="TreeGrafter"/>
</dbReference>
<gene>
    <name evidence="7" type="ORF">GDO81_006315</name>
</gene>
<name>A0AAV7CXL7_ENGPU</name>
<dbReference type="Gene3D" id="3.90.190.10">
    <property type="entry name" value="Protein tyrosine phosphatase superfamily"/>
    <property type="match status" value="1"/>
</dbReference>
<comment type="caution">
    <text evidence="7">The sequence shown here is derived from an EMBL/GenBank/DDBJ whole genome shotgun (WGS) entry which is preliminary data.</text>
</comment>
<dbReference type="InterPro" id="IPR010569">
    <property type="entry name" value="Myotubularin-like_Pase_dom"/>
</dbReference>
<feature type="active site" description="Phosphocysteine intermediate" evidence="3">
    <location>
        <position position="169"/>
    </location>
</feature>
<reference evidence="7" key="1">
    <citation type="thesis" date="2020" institute="ProQuest LLC" country="789 East Eisenhower Parkway, Ann Arbor, MI, USA">
        <title>Comparative Genomics and Chromosome Evolution.</title>
        <authorList>
            <person name="Mudd A.B."/>
        </authorList>
    </citation>
    <scope>NUCLEOTIDE SEQUENCE</scope>
    <source>
        <strain evidence="7">237g6f4</strain>
        <tissue evidence="7">Blood</tissue>
    </source>
</reference>
<protein>
    <recommendedName>
        <fullName evidence="6">Myotubularin phosphatase domain-containing protein</fullName>
    </recommendedName>
</protein>
<dbReference type="PANTHER" id="PTHR10807:SF36">
    <property type="entry name" value="MYOTUBULARIN-RELATED PROTEIN 8"/>
    <property type="match status" value="1"/>
</dbReference>
<organism evidence="7 8">
    <name type="scientific">Engystomops pustulosus</name>
    <name type="common">Tungara frog</name>
    <name type="synonym">Physalaemus pustulosus</name>
    <dbReference type="NCBI Taxonomy" id="76066"/>
    <lineage>
        <taxon>Eukaryota</taxon>
        <taxon>Metazoa</taxon>
        <taxon>Chordata</taxon>
        <taxon>Craniata</taxon>
        <taxon>Vertebrata</taxon>
        <taxon>Euteleostomi</taxon>
        <taxon>Amphibia</taxon>
        <taxon>Batrachia</taxon>
        <taxon>Anura</taxon>
        <taxon>Neobatrachia</taxon>
        <taxon>Hyloidea</taxon>
        <taxon>Leptodactylidae</taxon>
        <taxon>Leiuperinae</taxon>
        <taxon>Engystomops</taxon>
    </lineage>
</organism>
<keyword evidence="8" id="KW-1185">Reference proteome</keyword>
<evidence type="ECO:0000313" key="7">
    <source>
        <dbReference type="EMBL" id="KAG8589246.1"/>
    </source>
</evidence>
<dbReference type="Proteomes" id="UP000824782">
    <property type="component" value="Unassembled WGS sequence"/>
</dbReference>
<dbReference type="InterPro" id="IPR016130">
    <property type="entry name" value="Tyr_Pase_AS"/>
</dbReference>
<evidence type="ECO:0000313" key="8">
    <source>
        <dbReference type="Proteomes" id="UP000824782"/>
    </source>
</evidence>
<dbReference type="GO" id="GO:0005737">
    <property type="term" value="C:cytoplasm"/>
    <property type="evidence" value="ECO:0007669"/>
    <property type="project" value="TreeGrafter"/>
</dbReference>
<dbReference type="SUPFAM" id="SSF52799">
    <property type="entry name" value="(Phosphotyrosine protein) phosphatases II"/>
    <property type="match status" value="1"/>
</dbReference>
<feature type="binding site" evidence="4">
    <location>
        <begin position="106"/>
        <end position="107"/>
    </location>
    <ligand>
        <name>substrate</name>
    </ligand>
</feature>
<feature type="domain" description="Myotubularin phosphatase" evidence="6">
    <location>
        <begin position="30"/>
        <end position="344"/>
    </location>
</feature>
<dbReference type="SMART" id="SM00404">
    <property type="entry name" value="PTPc_motif"/>
    <property type="match status" value="1"/>
</dbReference>
<evidence type="ECO:0000259" key="6">
    <source>
        <dbReference type="PROSITE" id="PS51339"/>
    </source>
</evidence>
<dbReference type="InterPro" id="IPR029021">
    <property type="entry name" value="Prot-tyrosine_phosphatase-like"/>
</dbReference>